<keyword evidence="16" id="KW-0805">Transcription regulation</keyword>
<evidence type="ECO:0000256" key="18">
    <source>
        <dbReference type="ARBA" id="ARBA00023242"/>
    </source>
</evidence>
<evidence type="ECO:0000259" key="23">
    <source>
        <dbReference type="Pfam" id="PF03372"/>
    </source>
</evidence>
<dbReference type="GO" id="GO:0046872">
    <property type="term" value="F:metal ion binding"/>
    <property type="evidence" value="ECO:0007669"/>
    <property type="project" value="UniProtKB-KW"/>
</dbReference>
<evidence type="ECO:0000256" key="17">
    <source>
        <dbReference type="ARBA" id="ARBA00023163"/>
    </source>
</evidence>
<dbReference type="InterPro" id="IPR032675">
    <property type="entry name" value="LRR_dom_sf"/>
</dbReference>
<keyword evidence="11" id="KW-0677">Repeat</keyword>
<protein>
    <recommendedName>
        <fullName evidence="19">CCR4-Not complex 3'-5'-exoribonuclease subunit Ccr4</fullName>
        <ecNumber evidence="6">3.1.13.4</ecNumber>
    </recommendedName>
    <alternativeName>
        <fullName evidence="20">Carbon catabolite repressor protein 4</fullName>
    </alternativeName>
    <alternativeName>
        <fullName evidence="21">Cytoplasmic deadenylase</fullName>
    </alternativeName>
    <alternativeName>
        <fullName evidence="22">Glucose-repressible alcohol dehydrogenase transcriptional effector</fullName>
    </alternativeName>
</protein>
<keyword evidence="17" id="KW-0804">Transcription</keyword>
<comment type="similarity">
    <text evidence="5">Belongs to the CCR4/nocturin family.</text>
</comment>
<keyword evidence="25" id="KW-1185">Reference proteome</keyword>
<dbReference type="AlphaFoldDB" id="A0A8H7PG96"/>
<keyword evidence="10" id="KW-0479">Metal-binding</keyword>
<evidence type="ECO:0000256" key="19">
    <source>
        <dbReference type="ARBA" id="ARBA00023475"/>
    </source>
</evidence>
<name>A0A8H7PG96_9FUNG</name>
<gene>
    <name evidence="24" type="ORF">INT44_008754</name>
</gene>
<dbReference type="PANTHER" id="PTHR12121:SF100">
    <property type="entry name" value="POLY(A)-SPECIFIC RIBONUCLEASE"/>
    <property type="match status" value="1"/>
</dbReference>
<dbReference type="GO" id="GO:0003723">
    <property type="term" value="F:RNA binding"/>
    <property type="evidence" value="ECO:0007669"/>
    <property type="project" value="UniProtKB-KW"/>
</dbReference>
<keyword evidence="14" id="KW-0460">Magnesium</keyword>
<dbReference type="FunFam" id="3.60.10.10:FF:000037">
    <property type="entry name" value="Glucose-repressible alcohol dehydrogenase transcriptional effector"/>
    <property type="match status" value="1"/>
</dbReference>
<evidence type="ECO:0000313" key="24">
    <source>
        <dbReference type="EMBL" id="KAG2173402.1"/>
    </source>
</evidence>
<dbReference type="Proteomes" id="UP000612746">
    <property type="component" value="Unassembled WGS sequence"/>
</dbReference>
<evidence type="ECO:0000256" key="9">
    <source>
        <dbReference type="ARBA" id="ARBA00022722"/>
    </source>
</evidence>
<evidence type="ECO:0000313" key="25">
    <source>
        <dbReference type="Proteomes" id="UP000612746"/>
    </source>
</evidence>
<evidence type="ECO:0000256" key="12">
    <source>
        <dbReference type="ARBA" id="ARBA00022801"/>
    </source>
</evidence>
<dbReference type="OrthoDB" id="428734at2759"/>
<sequence>MSASFDKDKESLVKGFSPMHDHPLQHQLFYGNSNAVNGSSNLASSPSQSPASSSPSMVGYHMPMYGNNMARYPVQMNLSQKMQPQQQSGMNHNTMAHHGLSAPAGNSPVSPHIDLSTLNSSQPNTPYLARQLSYAQMSRQSASPHHHARTAAALARGTTLSTAVTITDPNNPTKTLTGLGTKRGGRLTEVQENDGVPAKVNEPNPLQSWSSLDMGGMGLQNLSATLFNAYEFLTTLYINHNNLTYLSSAISNLVNLKVLDASGNKLTSIPPEMGMLVQLKELLLFDNSLETLPNELGTLYQLETLGLEGNPIHAALKSLLLKEGSQAVIVSLRENCPVGMPPPEREWITVDGDSSNDDPNDKITVFSYNILCERLATASQYGYTPSWALTWEYRRELLVPEIVGWGADIICLQEVELGEYENYLRDDLKKLGDYHGAFWPKSRAKTMGEKDRIAVDGCAIFFRSSKFNLIEQQVLEYNQSSLKRDDFKKTADIYNRVMTKDNIAVMLMLEVKHTHARILVANTHTHWHPSFADVKLVQIGLLVEETIKFAEKHLQPTPESSPDAPVYESPTQLPTIICGDFNSVPSSGVYEFLSRGSVKQDHEDFGNHAYGAYTTEGLAHDLNLRSAYSSLNELPFTNYTPGFKGVLDYIFPSANTFSVSGVLGPIDKEYISRQVGFPNPHFPSDHIPIMCELVLKTPAKDKKETPSVFPKN</sequence>
<evidence type="ECO:0000256" key="5">
    <source>
        <dbReference type="ARBA" id="ARBA00010774"/>
    </source>
</evidence>
<evidence type="ECO:0000256" key="3">
    <source>
        <dbReference type="ARBA" id="ARBA00004123"/>
    </source>
</evidence>
<dbReference type="InterPro" id="IPR001611">
    <property type="entry name" value="Leu-rich_rpt"/>
</dbReference>
<evidence type="ECO:0000256" key="14">
    <source>
        <dbReference type="ARBA" id="ARBA00022842"/>
    </source>
</evidence>
<dbReference type="InterPro" id="IPR025875">
    <property type="entry name" value="Leu-rich_rpt_4"/>
</dbReference>
<evidence type="ECO:0000256" key="10">
    <source>
        <dbReference type="ARBA" id="ARBA00022723"/>
    </source>
</evidence>
<dbReference type="GO" id="GO:0005737">
    <property type="term" value="C:cytoplasm"/>
    <property type="evidence" value="ECO:0007669"/>
    <property type="project" value="UniProtKB-SubCell"/>
</dbReference>
<dbReference type="PANTHER" id="PTHR12121">
    <property type="entry name" value="CARBON CATABOLITE REPRESSOR PROTEIN 4"/>
    <property type="match status" value="1"/>
</dbReference>
<dbReference type="Gene3D" id="3.80.10.10">
    <property type="entry name" value="Ribonuclease Inhibitor"/>
    <property type="match status" value="1"/>
</dbReference>
<dbReference type="InterPro" id="IPR036691">
    <property type="entry name" value="Endo/exonu/phosph_ase_sf"/>
</dbReference>
<evidence type="ECO:0000256" key="11">
    <source>
        <dbReference type="ARBA" id="ARBA00022737"/>
    </source>
</evidence>
<comment type="catalytic activity">
    <reaction evidence="1">
        <text>Exonucleolytic cleavage of poly(A) to 5'-AMP.</text>
        <dbReference type="EC" id="3.1.13.4"/>
    </reaction>
</comment>
<dbReference type="Pfam" id="PF03372">
    <property type="entry name" value="Exo_endo_phos"/>
    <property type="match status" value="1"/>
</dbReference>
<organism evidence="24 25">
    <name type="scientific">Umbelopsis vinacea</name>
    <dbReference type="NCBI Taxonomy" id="44442"/>
    <lineage>
        <taxon>Eukaryota</taxon>
        <taxon>Fungi</taxon>
        <taxon>Fungi incertae sedis</taxon>
        <taxon>Mucoromycota</taxon>
        <taxon>Mucoromycotina</taxon>
        <taxon>Umbelopsidomycetes</taxon>
        <taxon>Umbelopsidales</taxon>
        <taxon>Umbelopsidaceae</taxon>
        <taxon>Umbelopsis</taxon>
    </lineage>
</organism>
<dbReference type="InterPro" id="IPR050410">
    <property type="entry name" value="CCR4/nocturin_mRNA_transcr"/>
</dbReference>
<keyword evidence="9" id="KW-0540">Nuclease</keyword>
<evidence type="ECO:0000256" key="20">
    <source>
        <dbReference type="ARBA" id="ARBA00030493"/>
    </source>
</evidence>
<dbReference type="InterPro" id="IPR003591">
    <property type="entry name" value="Leu-rich_rpt_typical-subtyp"/>
</dbReference>
<evidence type="ECO:0000256" key="2">
    <source>
        <dbReference type="ARBA" id="ARBA00001946"/>
    </source>
</evidence>
<keyword evidence="18" id="KW-0539">Nucleus</keyword>
<evidence type="ECO:0000256" key="21">
    <source>
        <dbReference type="ARBA" id="ARBA00031469"/>
    </source>
</evidence>
<dbReference type="PROSITE" id="PS51450">
    <property type="entry name" value="LRR"/>
    <property type="match status" value="1"/>
</dbReference>
<evidence type="ECO:0000256" key="1">
    <source>
        <dbReference type="ARBA" id="ARBA00001663"/>
    </source>
</evidence>
<keyword evidence="15" id="KW-0694">RNA-binding</keyword>
<evidence type="ECO:0000256" key="6">
    <source>
        <dbReference type="ARBA" id="ARBA00012161"/>
    </source>
</evidence>
<evidence type="ECO:0000256" key="7">
    <source>
        <dbReference type="ARBA" id="ARBA00022490"/>
    </source>
</evidence>
<dbReference type="GO" id="GO:0004535">
    <property type="term" value="F:poly(A)-specific ribonuclease activity"/>
    <property type="evidence" value="ECO:0007669"/>
    <property type="project" value="UniProtKB-EC"/>
</dbReference>
<reference evidence="24" key="1">
    <citation type="submission" date="2020-12" db="EMBL/GenBank/DDBJ databases">
        <title>Metabolic potential, ecology and presence of endohyphal bacteria is reflected in genomic diversity of Mucoromycotina.</title>
        <authorList>
            <person name="Muszewska A."/>
            <person name="Okrasinska A."/>
            <person name="Steczkiewicz K."/>
            <person name="Drgas O."/>
            <person name="Orlowska M."/>
            <person name="Perlinska-Lenart U."/>
            <person name="Aleksandrzak-Piekarczyk T."/>
            <person name="Szatraj K."/>
            <person name="Zielenkiewicz U."/>
            <person name="Pilsyk S."/>
            <person name="Malc E."/>
            <person name="Mieczkowski P."/>
            <person name="Kruszewska J.S."/>
            <person name="Biernat P."/>
            <person name="Pawlowska J."/>
        </authorList>
    </citation>
    <scope>NUCLEOTIDE SEQUENCE</scope>
    <source>
        <strain evidence="24">WA0000051536</strain>
    </source>
</reference>
<dbReference type="Pfam" id="PF12799">
    <property type="entry name" value="LRR_4"/>
    <property type="match status" value="1"/>
</dbReference>
<evidence type="ECO:0000256" key="16">
    <source>
        <dbReference type="ARBA" id="ARBA00023015"/>
    </source>
</evidence>
<dbReference type="SUPFAM" id="SSF56219">
    <property type="entry name" value="DNase I-like"/>
    <property type="match status" value="1"/>
</dbReference>
<dbReference type="InterPro" id="IPR005135">
    <property type="entry name" value="Endo/exonuclease/phosphatase"/>
</dbReference>
<accession>A0A8H7PG96</accession>
<keyword evidence="12" id="KW-0378">Hydrolase</keyword>
<dbReference type="CDD" id="cd09097">
    <property type="entry name" value="Deadenylase_CCR4"/>
    <property type="match status" value="1"/>
</dbReference>
<keyword evidence="13" id="KW-0269">Exonuclease</keyword>
<dbReference type="EMBL" id="JAEPRA010000019">
    <property type="protein sequence ID" value="KAG2173402.1"/>
    <property type="molecule type" value="Genomic_DNA"/>
</dbReference>
<proteinExistence type="inferred from homology"/>
<dbReference type="EC" id="3.1.13.4" evidence="6"/>
<evidence type="ECO:0000256" key="4">
    <source>
        <dbReference type="ARBA" id="ARBA00004496"/>
    </source>
</evidence>
<comment type="subcellular location">
    <subcellularLocation>
        <location evidence="4">Cytoplasm</location>
    </subcellularLocation>
    <subcellularLocation>
        <location evidence="3">Nucleus</location>
    </subcellularLocation>
</comment>
<keyword evidence="8" id="KW-0433">Leucine-rich repeat</keyword>
<evidence type="ECO:0000256" key="13">
    <source>
        <dbReference type="ARBA" id="ARBA00022839"/>
    </source>
</evidence>
<evidence type="ECO:0000256" key="15">
    <source>
        <dbReference type="ARBA" id="ARBA00022884"/>
    </source>
</evidence>
<comment type="cofactor">
    <cofactor evidence="2">
        <name>Mg(2+)</name>
        <dbReference type="ChEBI" id="CHEBI:18420"/>
    </cofactor>
</comment>
<dbReference type="GO" id="GO:0005634">
    <property type="term" value="C:nucleus"/>
    <property type="evidence" value="ECO:0007669"/>
    <property type="project" value="UniProtKB-SubCell"/>
</dbReference>
<comment type="caution">
    <text evidence="24">The sequence shown here is derived from an EMBL/GenBank/DDBJ whole genome shotgun (WGS) entry which is preliminary data.</text>
</comment>
<evidence type="ECO:0000256" key="8">
    <source>
        <dbReference type="ARBA" id="ARBA00022614"/>
    </source>
</evidence>
<keyword evidence="7" id="KW-0963">Cytoplasm</keyword>
<dbReference type="SMART" id="SM00369">
    <property type="entry name" value="LRR_TYP"/>
    <property type="match status" value="2"/>
</dbReference>
<dbReference type="SUPFAM" id="SSF52058">
    <property type="entry name" value="L domain-like"/>
    <property type="match status" value="1"/>
</dbReference>
<evidence type="ECO:0000256" key="22">
    <source>
        <dbReference type="ARBA" id="ARBA00033317"/>
    </source>
</evidence>
<feature type="domain" description="Endonuclease/exonuclease/phosphatase" evidence="23">
    <location>
        <begin position="367"/>
        <end position="686"/>
    </location>
</feature>
<dbReference type="Gene3D" id="3.60.10.10">
    <property type="entry name" value="Endonuclease/exonuclease/phosphatase"/>
    <property type="match status" value="1"/>
</dbReference>